<proteinExistence type="predicted"/>
<keyword evidence="3" id="KW-1185">Reference proteome</keyword>
<accession>A0A919JCF9</accession>
<gene>
    <name evidence="2" type="ORF">Ani05nite_05760</name>
</gene>
<evidence type="ECO:0000313" key="3">
    <source>
        <dbReference type="Proteomes" id="UP000647172"/>
    </source>
</evidence>
<dbReference type="RefSeq" id="WP_203764169.1">
    <property type="nucleotide sequence ID" value="NZ_BAAAYJ010000103.1"/>
</dbReference>
<dbReference type="AlphaFoldDB" id="A0A919JCF9"/>
<comment type="caution">
    <text evidence="2">The sequence shown here is derived from an EMBL/GenBank/DDBJ whole genome shotgun (WGS) entry which is preliminary data.</text>
</comment>
<evidence type="ECO:0000313" key="2">
    <source>
        <dbReference type="EMBL" id="GIE47042.1"/>
    </source>
</evidence>
<sequence>MDANGEHHVARIDDTVTAANLHERAEAVAVPDFNYLEQTIEAVVNGLTGRSRRARRREGDTGAAADAQRRNP</sequence>
<organism evidence="2 3">
    <name type="scientific">Actinoplanes nipponensis</name>
    <dbReference type="NCBI Taxonomy" id="135950"/>
    <lineage>
        <taxon>Bacteria</taxon>
        <taxon>Bacillati</taxon>
        <taxon>Actinomycetota</taxon>
        <taxon>Actinomycetes</taxon>
        <taxon>Micromonosporales</taxon>
        <taxon>Micromonosporaceae</taxon>
        <taxon>Actinoplanes</taxon>
    </lineage>
</organism>
<name>A0A919JCF9_9ACTN</name>
<reference evidence="2" key="1">
    <citation type="submission" date="2021-01" db="EMBL/GenBank/DDBJ databases">
        <title>Whole genome shotgun sequence of Actinoplanes nipponensis NBRC 14063.</title>
        <authorList>
            <person name="Komaki H."/>
            <person name="Tamura T."/>
        </authorList>
    </citation>
    <scope>NUCLEOTIDE SEQUENCE</scope>
    <source>
        <strain evidence="2">NBRC 14063</strain>
    </source>
</reference>
<feature type="region of interest" description="Disordered" evidence="1">
    <location>
        <begin position="49"/>
        <end position="72"/>
    </location>
</feature>
<dbReference type="Proteomes" id="UP000647172">
    <property type="component" value="Unassembled WGS sequence"/>
</dbReference>
<dbReference type="EMBL" id="BOMQ01000008">
    <property type="protein sequence ID" value="GIE47042.1"/>
    <property type="molecule type" value="Genomic_DNA"/>
</dbReference>
<evidence type="ECO:0000256" key="1">
    <source>
        <dbReference type="SAM" id="MobiDB-lite"/>
    </source>
</evidence>
<protein>
    <submittedName>
        <fullName evidence="2">Uncharacterized protein</fullName>
    </submittedName>
</protein>